<gene>
    <name evidence="1" type="ORF">O3M35_009840</name>
</gene>
<dbReference type="Proteomes" id="UP001461498">
    <property type="component" value="Unassembled WGS sequence"/>
</dbReference>
<sequence length="69" mass="7786">MEIRTCCYISLESSQRVVFNAIKKKNSPLSSASISRAPKVSIATKRGGFHLYVRTILNPKFEYSVNDSF</sequence>
<organism evidence="1 2">
    <name type="scientific">Rhynocoris fuscipes</name>
    <dbReference type="NCBI Taxonomy" id="488301"/>
    <lineage>
        <taxon>Eukaryota</taxon>
        <taxon>Metazoa</taxon>
        <taxon>Ecdysozoa</taxon>
        <taxon>Arthropoda</taxon>
        <taxon>Hexapoda</taxon>
        <taxon>Insecta</taxon>
        <taxon>Pterygota</taxon>
        <taxon>Neoptera</taxon>
        <taxon>Paraneoptera</taxon>
        <taxon>Hemiptera</taxon>
        <taxon>Heteroptera</taxon>
        <taxon>Panheteroptera</taxon>
        <taxon>Cimicomorpha</taxon>
        <taxon>Reduviidae</taxon>
        <taxon>Harpactorinae</taxon>
        <taxon>Harpactorini</taxon>
        <taxon>Rhynocoris</taxon>
    </lineage>
</organism>
<name>A0AAW1D731_9HEMI</name>
<evidence type="ECO:0000313" key="1">
    <source>
        <dbReference type="EMBL" id="KAK9505868.1"/>
    </source>
</evidence>
<comment type="caution">
    <text evidence="1">The sequence shown here is derived from an EMBL/GenBank/DDBJ whole genome shotgun (WGS) entry which is preliminary data.</text>
</comment>
<protein>
    <submittedName>
        <fullName evidence="1">Uncharacterized protein</fullName>
    </submittedName>
</protein>
<proteinExistence type="predicted"/>
<keyword evidence="2" id="KW-1185">Reference proteome</keyword>
<accession>A0AAW1D731</accession>
<evidence type="ECO:0000313" key="2">
    <source>
        <dbReference type="Proteomes" id="UP001461498"/>
    </source>
</evidence>
<reference evidence="1 2" key="1">
    <citation type="submission" date="2022-12" db="EMBL/GenBank/DDBJ databases">
        <title>Chromosome-level genome assembly of true bugs.</title>
        <authorList>
            <person name="Ma L."/>
            <person name="Li H."/>
        </authorList>
    </citation>
    <scope>NUCLEOTIDE SEQUENCE [LARGE SCALE GENOMIC DNA]</scope>
    <source>
        <strain evidence="1">Lab_2022b</strain>
    </source>
</reference>
<dbReference type="AlphaFoldDB" id="A0AAW1D731"/>
<dbReference type="EMBL" id="JAPXFL010000006">
    <property type="protein sequence ID" value="KAK9505868.1"/>
    <property type="molecule type" value="Genomic_DNA"/>
</dbReference>